<name>A0AA47EHS4_9CLOT</name>
<evidence type="ECO:0000313" key="11">
    <source>
        <dbReference type="Proteomes" id="UP001164733"/>
    </source>
</evidence>
<evidence type="ECO:0000313" key="10">
    <source>
        <dbReference type="EMBL" id="WAG60434.1"/>
    </source>
</evidence>
<dbReference type="GO" id="GO:0000155">
    <property type="term" value="F:phosphorelay sensor kinase activity"/>
    <property type="evidence" value="ECO:0007669"/>
    <property type="project" value="InterPro"/>
</dbReference>
<dbReference type="SMART" id="SM00387">
    <property type="entry name" value="HATPase_c"/>
    <property type="match status" value="1"/>
</dbReference>
<dbReference type="PANTHER" id="PTHR43065">
    <property type="entry name" value="SENSOR HISTIDINE KINASE"/>
    <property type="match status" value="1"/>
</dbReference>
<dbReference type="GO" id="GO:0016020">
    <property type="term" value="C:membrane"/>
    <property type="evidence" value="ECO:0007669"/>
    <property type="project" value="InterPro"/>
</dbReference>
<keyword evidence="2" id="KW-0808">Transferase</keyword>
<feature type="transmembrane region" description="Helical" evidence="7">
    <location>
        <begin position="12"/>
        <end position="35"/>
    </location>
</feature>
<sequence>MMRWILNKGLKFQIILSLILALSAPISVLLLNVFIPSKMSDTVKSMQEDKSKDLLVYIDGTIDKKQIENFGSIDNEKSIISSSIEPLSRTVRDTRIGIYITSNKRRYTYGKLLDRRSHEKDNEVNYNIIEKGINESFQNVIKTKVDRVDYVYLNGRDIQRYLHPIISNEKVIAVIWSDTFLPPQLNTNRKIITSLLFILPLGLIISFLLLIAIIKDQSSSIKRIRRGLEVMSSDLSIRIEDMGGDIGNIVYSINNMAEKLQQKEKIEEKLARAEKLAALGHLISGVAHEIRNPLGIIRGTVQLMERDFKNDALLTEYVRIVKEQSDRESKVIQELLDYARPSKHILFQMDINVLIRSVLSFTNKYIQDRRVILKCDFYENIPLVNIDCDKIKQVFVNIIINACEAMDNGGTLTIKTKSDNGFIVSTFCDTGEGMDEIQMRNIFDPYNTTKPNGTGLGLSISNGIIEAHGGSIEAYSKKGEGSKFVIKIPCYAREGNDIG</sequence>
<evidence type="ECO:0000256" key="7">
    <source>
        <dbReference type="SAM" id="Phobius"/>
    </source>
</evidence>
<dbReference type="CDD" id="cd00082">
    <property type="entry name" value="HisKA"/>
    <property type="match status" value="1"/>
</dbReference>
<dbReference type="Proteomes" id="UP001164733">
    <property type="component" value="Chromosome"/>
</dbReference>
<dbReference type="SMART" id="SM00388">
    <property type="entry name" value="HisKA"/>
    <property type="match status" value="1"/>
</dbReference>
<dbReference type="Pfam" id="PF00512">
    <property type="entry name" value="HisKA"/>
    <property type="match status" value="1"/>
</dbReference>
<dbReference type="RefSeq" id="WP_216122792.1">
    <property type="nucleotide sequence ID" value="NZ_CP086239.1"/>
</dbReference>
<dbReference type="InterPro" id="IPR003661">
    <property type="entry name" value="HisK_dim/P_dom"/>
</dbReference>
<gene>
    <name evidence="10" type="ORF">LL038_23395</name>
</gene>
<dbReference type="CDD" id="cd06225">
    <property type="entry name" value="HAMP"/>
    <property type="match status" value="1"/>
</dbReference>
<feature type="domain" description="Histidine kinase" evidence="8">
    <location>
        <begin position="285"/>
        <end position="492"/>
    </location>
</feature>
<evidence type="ECO:0000259" key="8">
    <source>
        <dbReference type="PROSITE" id="PS50109"/>
    </source>
</evidence>
<evidence type="ECO:0008006" key="12">
    <source>
        <dbReference type="Google" id="ProtNLM"/>
    </source>
</evidence>
<keyword evidence="5" id="KW-0067">ATP-binding</keyword>
<dbReference type="AlphaFoldDB" id="A0AA47EHS4"/>
<dbReference type="Pfam" id="PF02518">
    <property type="entry name" value="HATPase_c"/>
    <property type="match status" value="1"/>
</dbReference>
<dbReference type="InterPro" id="IPR003594">
    <property type="entry name" value="HATPase_dom"/>
</dbReference>
<reference evidence="10" key="1">
    <citation type="submission" date="2021-11" db="EMBL/GenBank/DDBJ databases">
        <title>Clostridia strains as spoilage organisms.</title>
        <authorList>
            <person name="Wambui J."/>
            <person name="Stevens M.J.A."/>
            <person name="Stephan R."/>
        </authorList>
    </citation>
    <scope>NUCLEOTIDE SEQUENCE</scope>
    <source>
        <strain evidence="10">CF009</strain>
    </source>
</reference>
<accession>A0AA47EHS4</accession>
<dbReference type="InterPro" id="IPR003660">
    <property type="entry name" value="HAMP_dom"/>
</dbReference>
<evidence type="ECO:0000256" key="6">
    <source>
        <dbReference type="ARBA" id="ARBA00023012"/>
    </source>
</evidence>
<keyword evidence="4" id="KW-0418">Kinase</keyword>
<evidence type="ECO:0000259" key="9">
    <source>
        <dbReference type="PROSITE" id="PS50885"/>
    </source>
</evidence>
<keyword evidence="3" id="KW-0547">Nucleotide-binding</keyword>
<dbReference type="PANTHER" id="PTHR43065:SF10">
    <property type="entry name" value="PEROXIDE STRESS-ACTIVATED HISTIDINE KINASE MAK3"/>
    <property type="match status" value="1"/>
</dbReference>
<keyword evidence="7" id="KW-1133">Transmembrane helix</keyword>
<feature type="domain" description="HAMP" evidence="9">
    <location>
        <begin position="215"/>
        <end position="265"/>
    </location>
</feature>
<keyword evidence="6" id="KW-0902">Two-component regulatory system</keyword>
<feature type="transmembrane region" description="Helical" evidence="7">
    <location>
        <begin position="191"/>
        <end position="214"/>
    </location>
</feature>
<dbReference type="EMBL" id="CP086239">
    <property type="protein sequence ID" value="WAG60434.1"/>
    <property type="molecule type" value="Genomic_DNA"/>
</dbReference>
<dbReference type="InterPro" id="IPR005467">
    <property type="entry name" value="His_kinase_dom"/>
</dbReference>
<keyword evidence="7" id="KW-0812">Transmembrane</keyword>
<keyword evidence="7" id="KW-0472">Membrane</keyword>
<dbReference type="PROSITE" id="PS50885">
    <property type="entry name" value="HAMP"/>
    <property type="match status" value="1"/>
</dbReference>
<protein>
    <recommendedName>
        <fullName evidence="12">Histidine kinase</fullName>
    </recommendedName>
</protein>
<dbReference type="GO" id="GO:0005524">
    <property type="term" value="F:ATP binding"/>
    <property type="evidence" value="ECO:0007669"/>
    <property type="project" value="UniProtKB-KW"/>
</dbReference>
<evidence type="ECO:0000256" key="4">
    <source>
        <dbReference type="ARBA" id="ARBA00022777"/>
    </source>
</evidence>
<evidence type="ECO:0000256" key="5">
    <source>
        <dbReference type="ARBA" id="ARBA00022840"/>
    </source>
</evidence>
<evidence type="ECO:0000256" key="3">
    <source>
        <dbReference type="ARBA" id="ARBA00022741"/>
    </source>
</evidence>
<organism evidence="10 11">
    <name type="scientific">Clostridium estertheticum</name>
    <dbReference type="NCBI Taxonomy" id="238834"/>
    <lineage>
        <taxon>Bacteria</taxon>
        <taxon>Bacillati</taxon>
        <taxon>Bacillota</taxon>
        <taxon>Clostridia</taxon>
        <taxon>Eubacteriales</taxon>
        <taxon>Clostridiaceae</taxon>
        <taxon>Clostridium</taxon>
    </lineage>
</organism>
<proteinExistence type="predicted"/>
<keyword evidence="1" id="KW-0597">Phosphoprotein</keyword>
<evidence type="ECO:0000256" key="1">
    <source>
        <dbReference type="ARBA" id="ARBA00022553"/>
    </source>
</evidence>
<dbReference type="PROSITE" id="PS50109">
    <property type="entry name" value="HIS_KIN"/>
    <property type="match status" value="1"/>
</dbReference>
<evidence type="ECO:0000256" key="2">
    <source>
        <dbReference type="ARBA" id="ARBA00022679"/>
    </source>
</evidence>